<organism evidence="1 2">
    <name type="scientific">Purpureocillium lilacinum</name>
    <name type="common">Paecilomyces lilacinus</name>
    <dbReference type="NCBI Taxonomy" id="33203"/>
    <lineage>
        <taxon>Eukaryota</taxon>
        <taxon>Fungi</taxon>
        <taxon>Dikarya</taxon>
        <taxon>Ascomycota</taxon>
        <taxon>Pezizomycotina</taxon>
        <taxon>Sordariomycetes</taxon>
        <taxon>Hypocreomycetidae</taxon>
        <taxon>Hypocreales</taxon>
        <taxon>Ophiocordycipitaceae</taxon>
        <taxon>Purpureocillium</taxon>
    </lineage>
</organism>
<keyword evidence="2" id="KW-1185">Reference proteome</keyword>
<dbReference type="Proteomes" id="UP001638806">
    <property type="component" value="Unassembled WGS sequence"/>
</dbReference>
<evidence type="ECO:0000313" key="2">
    <source>
        <dbReference type="Proteomes" id="UP001638806"/>
    </source>
</evidence>
<evidence type="ECO:0000313" key="1">
    <source>
        <dbReference type="EMBL" id="KAL3958205.1"/>
    </source>
</evidence>
<sequence>MEPDVQREEREAKERARELARARAAEEGDETGANNDYYDTTQTFGEEQDGRGDGDNDDFIDDDDEGIETEDEEEHIVTSERALEGAGSIKATLAEWLKHTTKSKMQSEASRSGITDAFDKYEDFVALREALIEPEEKHRPKIEYPPGPRKRFCEFTPPEVWAPRPTLWIPRDEARVSRQEVAHTRKYTPVSDKAAIMDDKGRITVFFDEAPLHEPRLML</sequence>
<accession>A0ACC4DSC9</accession>
<name>A0ACC4DSC9_PURLI</name>
<comment type="caution">
    <text evidence="1">The sequence shown here is derived from an EMBL/GenBank/DDBJ whole genome shotgun (WGS) entry which is preliminary data.</text>
</comment>
<proteinExistence type="predicted"/>
<reference evidence="1" key="1">
    <citation type="submission" date="2024-12" db="EMBL/GenBank/DDBJ databases">
        <title>Comparative genomics and development of molecular markers within Purpureocillium lilacinum and among Purpureocillium species.</title>
        <authorList>
            <person name="Yeh Z.-Y."/>
            <person name="Ni N.-T."/>
            <person name="Lo P.-H."/>
            <person name="Mushyakhwo K."/>
            <person name="Lin C.-F."/>
            <person name="Nai Y.-S."/>
        </authorList>
    </citation>
    <scope>NUCLEOTIDE SEQUENCE</scope>
    <source>
        <strain evidence="1">NCHU-NPUST-175</strain>
    </source>
</reference>
<gene>
    <name evidence="1" type="ORF">ACCO45_006367</name>
</gene>
<dbReference type="EMBL" id="JBGNUJ010000006">
    <property type="protein sequence ID" value="KAL3958205.1"/>
    <property type="molecule type" value="Genomic_DNA"/>
</dbReference>
<protein>
    <submittedName>
        <fullName evidence="1">Uncharacterized protein</fullName>
    </submittedName>
</protein>